<dbReference type="Proteomes" id="UP000305939">
    <property type="component" value="Unassembled WGS sequence"/>
</dbReference>
<organism evidence="1 2">
    <name type="scientific">Robertkochia marina</name>
    <dbReference type="NCBI Taxonomy" id="1227945"/>
    <lineage>
        <taxon>Bacteria</taxon>
        <taxon>Pseudomonadati</taxon>
        <taxon>Bacteroidota</taxon>
        <taxon>Flavobacteriia</taxon>
        <taxon>Flavobacteriales</taxon>
        <taxon>Flavobacteriaceae</taxon>
        <taxon>Robertkochia</taxon>
    </lineage>
</organism>
<dbReference type="EMBL" id="SSMC01000001">
    <property type="protein sequence ID" value="THD68978.1"/>
    <property type="molecule type" value="Genomic_DNA"/>
</dbReference>
<sequence length="84" mass="9864">MYSELVSIITSYSRMRQLAHEFEFGFEDELEIKEMLSSVDKGIDRFTGVLQQDCMYTAKVECLQLQLKLIRLGALMEEKVRAYF</sequence>
<gene>
    <name evidence="1" type="ORF">E7Z59_01215</name>
</gene>
<evidence type="ECO:0000313" key="2">
    <source>
        <dbReference type="Proteomes" id="UP000305939"/>
    </source>
</evidence>
<name>A0A4V3UYC1_9FLAO</name>
<keyword evidence="2" id="KW-1185">Reference proteome</keyword>
<protein>
    <submittedName>
        <fullName evidence="1">Uncharacterized protein</fullName>
    </submittedName>
</protein>
<reference evidence="1 2" key="1">
    <citation type="submission" date="2019-04" db="EMBL/GenBank/DDBJ databases">
        <title>Draft genome sequence of Robertkochia marina CC-AMO-30D.</title>
        <authorList>
            <person name="Hameed A."/>
            <person name="Lin S.-Y."/>
            <person name="Shahina M."/>
            <person name="Lai W.-A."/>
            <person name="Young C.-C."/>
        </authorList>
    </citation>
    <scope>NUCLEOTIDE SEQUENCE [LARGE SCALE GENOMIC DNA]</scope>
    <source>
        <strain evidence="1 2">CC-AMO-30D</strain>
    </source>
</reference>
<proteinExistence type="predicted"/>
<dbReference type="AlphaFoldDB" id="A0A4V3UYC1"/>
<evidence type="ECO:0000313" key="1">
    <source>
        <dbReference type="EMBL" id="THD68978.1"/>
    </source>
</evidence>
<accession>A0A4V3UYC1</accession>
<comment type="caution">
    <text evidence="1">The sequence shown here is derived from an EMBL/GenBank/DDBJ whole genome shotgun (WGS) entry which is preliminary data.</text>
</comment>
<dbReference type="RefSeq" id="WP_136334468.1">
    <property type="nucleotide sequence ID" value="NZ_QXMP01000004.1"/>
</dbReference>